<keyword evidence="2" id="KW-0472">Membrane</keyword>
<dbReference type="Gene3D" id="1.10.287.470">
    <property type="entry name" value="Helix hairpin bin"/>
    <property type="match status" value="1"/>
</dbReference>
<dbReference type="SUPFAM" id="SSF111369">
    <property type="entry name" value="HlyD-like secretion proteins"/>
    <property type="match status" value="1"/>
</dbReference>
<protein>
    <submittedName>
        <fullName evidence="6">RND family efflux transporter, MFP subunit</fullName>
    </submittedName>
</protein>
<dbReference type="Pfam" id="PF25954">
    <property type="entry name" value="Beta-barrel_RND_2"/>
    <property type="match status" value="1"/>
</dbReference>
<gene>
    <name evidence="6" type="ORF">SAMN04487864_11178</name>
</gene>
<evidence type="ECO:0000259" key="5">
    <source>
        <dbReference type="Pfam" id="PF25989"/>
    </source>
</evidence>
<accession>A0A1G6N1G5</accession>
<dbReference type="OrthoDB" id="1633529at2"/>
<dbReference type="GO" id="GO:1990281">
    <property type="term" value="C:efflux pump complex"/>
    <property type="evidence" value="ECO:0007669"/>
    <property type="project" value="TreeGrafter"/>
</dbReference>
<dbReference type="InterPro" id="IPR006143">
    <property type="entry name" value="RND_pump_MFP"/>
</dbReference>
<keyword evidence="2" id="KW-1133">Transmembrane helix</keyword>
<evidence type="ECO:0000313" key="7">
    <source>
        <dbReference type="Proteomes" id="UP000198943"/>
    </source>
</evidence>
<organism evidence="6 7">
    <name type="scientific">Succiniclasticum ruminis</name>
    <dbReference type="NCBI Taxonomy" id="40841"/>
    <lineage>
        <taxon>Bacteria</taxon>
        <taxon>Bacillati</taxon>
        <taxon>Bacillota</taxon>
        <taxon>Negativicutes</taxon>
        <taxon>Acidaminococcales</taxon>
        <taxon>Acidaminococcaceae</taxon>
        <taxon>Succiniclasticum</taxon>
    </lineage>
</organism>
<feature type="domain" description="YknX-like C-terminal permuted SH3-like" evidence="5">
    <location>
        <begin position="301"/>
        <end position="369"/>
    </location>
</feature>
<proteinExistence type="inferred from homology"/>
<dbReference type="RefSeq" id="WP_093730793.1">
    <property type="nucleotide sequence ID" value="NZ_FMYW01000011.1"/>
</dbReference>
<keyword evidence="7" id="KW-1185">Reference proteome</keyword>
<feature type="domain" description="CzcB-like barrel-sandwich hybrid" evidence="4">
    <location>
        <begin position="74"/>
        <end position="214"/>
    </location>
</feature>
<sequence>MNFQDKRLRILIIGVVIILGVVSFRVISNIMARNEQAKKSSQGRTAVIMAAYPKRQTIVPKFRFSGSLDPIWQADVAAKVDGRVEKVLVEEGQAVNAGQALVVLEQVDTAAKLMNARGAYLDAKTNYEKAELFLKRYQDLYAKGAVSKEALDNMSFALENARGKLDAAKGVLTAAESDLGGTTVTTPRAGVIQKRYFQEGYYAKVGTALFNIADISTLSAKIDIPEGYVNSVAVGGKVEFTIPSMSGENKNVDGYIVRISPVAVKPSRTFEAEVVVDNRDNRLRGGMYAEALITAIPKENVLTIPMTAISMRDDQRTCYVIEDGKAVRKILTTGYIGENLVEVLNGISEKDYVITGGLNKIREGVSVKVSEKGTDKE</sequence>
<evidence type="ECO:0000256" key="1">
    <source>
        <dbReference type="ARBA" id="ARBA00009477"/>
    </source>
</evidence>
<feature type="domain" description="CusB-like beta-barrel" evidence="3">
    <location>
        <begin position="221"/>
        <end position="293"/>
    </location>
</feature>
<dbReference type="AlphaFoldDB" id="A0A1G6N1G5"/>
<dbReference type="NCBIfam" id="TIGR01730">
    <property type="entry name" value="RND_mfp"/>
    <property type="match status" value="1"/>
</dbReference>
<evidence type="ECO:0000259" key="3">
    <source>
        <dbReference type="Pfam" id="PF25954"/>
    </source>
</evidence>
<dbReference type="Pfam" id="PF25973">
    <property type="entry name" value="BSH_CzcB"/>
    <property type="match status" value="1"/>
</dbReference>
<comment type="similarity">
    <text evidence="1">Belongs to the membrane fusion protein (MFP) (TC 8.A.1) family.</text>
</comment>
<dbReference type="InterPro" id="IPR058647">
    <property type="entry name" value="BSH_CzcB-like"/>
</dbReference>
<dbReference type="Gene3D" id="2.40.30.170">
    <property type="match status" value="1"/>
</dbReference>
<dbReference type="PANTHER" id="PTHR30469">
    <property type="entry name" value="MULTIDRUG RESISTANCE PROTEIN MDTA"/>
    <property type="match status" value="1"/>
</dbReference>
<dbReference type="Proteomes" id="UP000198943">
    <property type="component" value="Unassembled WGS sequence"/>
</dbReference>
<keyword evidence="2" id="KW-0812">Transmembrane</keyword>
<dbReference type="GO" id="GO:0015562">
    <property type="term" value="F:efflux transmembrane transporter activity"/>
    <property type="evidence" value="ECO:0007669"/>
    <property type="project" value="TreeGrafter"/>
</dbReference>
<dbReference type="EMBL" id="FMYW01000011">
    <property type="protein sequence ID" value="SDC61541.1"/>
    <property type="molecule type" value="Genomic_DNA"/>
</dbReference>
<dbReference type="InterPro" id="IPR058792">
    <property type="entry name" value="Beta-barrel_RND_2"/>
</dbReference>
<dbReference type="InterPro" id="IPR058637">
    <property type="entry name" value="YknX-like_C"/>
</dbReference>
<name>A0A1G6N1G5_9FIRM</name>
<dbReference type="Pfam" id="PF25989">
    <property type="entry name" value="YknX_C"/>
    <property type="match status" value="1"/>
</dbReference>
<dbReference type="Gene3D" id="2.40.420.20">
    <property type="match status" value="1"/>
</dbReference>
<reference evidence="7" key="1">
    <citation type="submission" date="2016-10" db="EMBL/GenBank/DDBJ databases">
        <authorList>
            <person name="Varghese N."/>
            <person name="Submissions S."/>
        </authorList>
    </citation>
    <scope>NUCLEOTIDE SEQUENCE [LARGE SCALE GENOMIC DNA]</scope>
    <source>
        <strain evidence="7">DSM 11005</strain>
    </source>
</reference>
<feature type="transmembrane region" description="Helical" evidence="2">
    <location>
        <begin position="12"/>
        <end position="32"/>
    </location>
</feature>
<evidence type="ECO:0000256" key="2">
    <source>
        <dbReference type="SAM" id="Phobius"/>
    </source>
</evidence>
<dbReference type="PANTHER" id="PTHR30469:SF33">
    <property type="entry name" value="SLR1207 PROTEIN"/>
    <property type="match status" value="1"/>
</dbReference>
<evidence type="ECO:0000259" key="4">
    <source>
        <dbReference type="Pfam" id="PF25973"/>
    </source>
</evidence>
<evidence type="ECO:0000313" key="6">
    <source>
        <dbReference type="EMBL" id="SDC61541.1"/>
    </source>
</evidence>
<dbReference type="Gene3D" id="2.40.50.100">
    <property type="match status" value="1"/>
</dbReference>